<dbReference type="EMBL" id="CAJOBC010003565">
    <property type="protein sequence ID" value="CAF3790125.1"/>
    <property type="molecule type" value="Genomic_DNA"/>
</dbReference>
<dbReference type="InterPro" id="IPR019330">
    <property type="entry name" value="MESD"/>
</dbReference>
<reference evidence="7" key="1">
    <citation type="submission" date="2021-02" db="EMBL/GenBank/DDBJ databases">
        <authorList>
            <person name="Nowell W R."/>
        </authorList>
    </citation>
    <scope>NUCLEOTIDE SEQUENCE</scope>
</reference>
<evidence type="ECO:0000256" key="2">
    <source>
        <dbReference type="ARBA" id="ARBA00011068"/>
    </source>
</evidence>
<evidence type="ECO:0000256" key="3">
    <source>
        <dbReference type="ARBA" id="ARBA00022687"/>
    </source>
</evidence>
<dbReference type="AlphaFoldDB" id="A0A814I4J2"/>
<evidence type="ECO:0000256" key="5">
    <source>
        <dbReference type="ARBA" id="ARBA00022824"/>
    </source>
</evidence>
<keyword evidence="9" id="KW-1185">Reference proteome</keyword>
<dbReference type="PANTHER" id="PTHR17600">
    <property type="entry name" value="MESODERM DEVELOPMENT CANDIDATE 2"/>
    <property type="match status" value="1"/>
</dbReference>
<dbReference type="GO" id="GO:0006457">
    <property type="term" value="P:protein folding"/>
    <property type="evidence" value="ECO:0007669"/>
    <property type="project" value="InterPro"/>
</dbReference>
<evidence type="ECO:0000313" key="7">
    <source>
        <dbReference type="EMBL" id="CAF1018629.1"/>
    </source>
</evidence>
<protein>
    <submittedName>
        <fullName evidence="7">Uncharacterized protein</fullName>
    </submittedName>
</protein>
<keyword evidence="6" id="KW-0143">Chaperone</keyword>
<keyword evidence="5" id="KW-0256">Endoplasmic reticulum</keyword>
<dbReference type="GO" id="GO:0016055">
    <property type="term" value="P:Wnt signaling pathway"/>
    <property type="evidence" value="ECO:0007669"/>
    <property type="project" value="UniProtKB-KW"/>
</dbReference>
<dbReference type="PANTHER" id="PTHR17600:SF2">
    <property type="entry name" value="LRP CHAPERONE MESD"/>
    <property type="match status" value="1"/>
</dbReference>
<dbReference type="GO" id="GO:0005783">
    <property type="term" value="C:endoplasmic reticulum"/>
    <property type="evidence" value="ECO:0007669"/>
    <property type="project" value="UniProtKB-SubCell"/>
</dbReference>
<dbReference type="Proteomes" id="UP000663829">
    <property type="component" value="Unassembled WGS sequence"/>
</dbReference>
<dbReference type="EMBL" id="CAJNOQ010003565">
    <property type="protein sequence ID" value="CAF1018629.1"/>
    <property type="molecule type" value="Genomic_DNA"/>
</dbReference>
<gene>
    <name evidence="7" type="ORF">GPM918_LOCUS14658</name>
    <name evidence="8" type="ORF">SRO942_LOCUS14658</name>
</gene>
<evidence type="ECO:0000313" key="8">
    <source>
        <dbReference type="EMBL" id="CAF3790125.1"/>
    </source>
</evidence>
<comment type="caution">
    <text evidence="7">The sequence shown here is derived from an EMBL/GenBank/DDBJ whole genome shotgun (WGS) entry which is preliminary data.</text>
</comment>
<dbReference type="Pfam" id="PF10185">
    <property type="entry name" value="Mesd"/>
    <property type="match status" value="1"/>
</dbReference>
<keyword evidence="4" id="KW-0732">Signal</keyword>
<organism evidence="7 9">
    <name type="scientific">Didymodactylos carnosus</name>
    <dbReference type="NCBI Taxonomy" id="1234261"/>
    <lineage>
        <taxon>Eukaryota</taxon>
        <taxon>Metazoa</taxon>
        <taxon>Spiralia</taxon>
        <taxon>Gnathifera</taxon>
        <taxon>Rotifera</taxon>
        <taxon>Eurotatoria</taxon>
        <taxon>Bdelloidea</taxon>
        <taxon>Philodinida</taxon>
        <taxon>Philodinidae</taxon>
        <taxon>Didymodactylos</taxon>
    </lineage>
</organism>
<dbReference type="Gene3D" id="3.30.70.260">
    <property type="match status" value="1"/>
</dbReference>
<dbReference type="OrthoDB" id="75833at2759"/>
<accession>A0A814I4J2</accession>
<keyword evidence="3" id="KW-0879">Wnt signaling pathway</keyword>
<evidence type="ECO:0000256" key="6">
    <source>
        <dbReference type="ARBA" id="ARBA00023186"/>
    </source>
</evidence>
<sequence length="111" mass="13322">MDRDESLLHFMSTVCFNIPEKKKQEISQIWLFGLKNAFFDVTKYIIDDNRILLLLQDRSQVFEIKHFRIQQDRRKEAKFDDQPYCGKVTKVRGCMIDYTVFVEIPQLAEEK</sequence>
<comment type="similarity">
    <text evidence="2">Belongs to the MESD family.</text>
</comment>
<proteinExistence type="inferred from homology"/>
<evidence type="ECO:0000256" key="4">
    <source>
        <dbReference type="ARBA" id="ARBA00022729"/>
    </source>
</evidence>
<name>A0A814I4J2_9BILA</name>
<comment type="subcellular location">
    <subcellularLocation>
        <location evidence="1">Endoplasmic reticulum</location>
    </subcellularLocation>
</comment>
<evidence type="ECO:0000313" key="9">
    <source>
        <dbReference type="Proteomes" id="UP000663829"/>
    </source>
</evidence>
<dbReference type="Proteomes" id="UP000681722">
    <property type="component" value="Unassembled WGS sequence"/>
</dbReference>
<evidence type="ECO:0000256" key="1">
    <source>
        <dbReference type="ARBA" id="ARBA00004240"/>
    </source>
</evidence>